<comment type="caution">
    <text evidence="1">The sequence shown here is derived from an EMBL/GenBank/DDBJ whole genome shotgun (WGS) entry which is preliminary data.</text>
</comment>
<evidence type="ECO:0000313" key="1">
    <source>
        <dbReference type="EMBL" id="KAH9424340.1"/>
    </source>
</evidence>
<dbReference type="Proteomes" id="UP000887458">
    <property type="component" value="Unassembled WGS sequence"/>
</dbReference>
<reference evidence="1 2" key="1">
    <citation type="journal article" date="2018" name="J. Allergy Clin. Immunol.">
        <title>High-quality assembly of Dermatophagoides pteronyssinus genome and transcriptome reveals a wide range of novel allergens.</title>
        <authorList>
            <person name="Liu X.Y."/>
            <person name="Yang K.Y."/>
            <person name="Wang M.Q."/>
            <person name="Kwok J.S."/>
            <person name="Zeng X."/>
            <person name="Yang Z."/>
            <person name="Xiao X.J."/>
            <person name="Lau C.P."/>
            <person name="Li Y."/>
            <person name="Huang Z.M."/>
            <person name="Ba J.G."/>
            <person name="Yim A.K."/>
            <person name="Ouyang C.Y."/>
            <person name="Ngai S.M."/>
            <person name="Chan T.F."/>
            <person name="Leung E.L."/>
            <person name="Liu L."/>
            <person name="Liu Z.G."/>
            <person name="Tsui S.K."/>
        </authorList>
    </citation>
    <scope>NUCLEOTIDE SEQUENCE [LARGE SCALE GENOMIC DNA]</scope>
    <source>
        <strain evidence="1">Derp</strain>
    </source>
</reference>
<proteinExistence type="predicted"/>
<reference evidence="1 2" key="2">
    <citation type="journal article" date="2022" name="Mol. Biol. Evol.">
        <title>Comparative Genomics Reveals Insights into the Divergent Evolution of Astigmatic Mites and Household Pest Adaptations.</title>
        <authorList>
            <person name="Xiong Q."/>
            <person name="Wan A.T."/>
            <person name="Liu X."/>
            <person name="Fung C.S."/>
            <person name="Xiao X."/>
            <person name="Malainual N."/>
            <person name="Hou J."/>
            <person name="Wang L."/>
            <person name="Wang M."/>
            <person name="Yang K.Y."/>
            <person name="Cui Y."/>
            <person name="Leung E.L."/>
            <person name="Nong W."/>
            <person name="Shin S.K."/>
            <person name="Au S.W."/>
            <person name="Jeong K.Y."/>
            <person name="Chew F.T."/>
            <person name="Hui J.H."/>
            <person name="Leung T.F."/>
            <person name="Tungtrongchitr A."/>
            <person name="Zhong N."/>
            <person name="Liu Z."/>
            <person name="Tsui S.K."/>
        </authorList>
    </citation>
    <scope>NUCLEOTIDE SEQUENCE [LARGE SCALE GENOMIC DNA]</scope>
    <source>
        <strain evidence="1">Derp</strain>
    </source>
</reference>
<dbReference type="EMBL" id="NJHN03000029">
    <property type="protein sequence ID" value="KAH9424340.1"/>
    <property type="molecule type" value="Genomic_DNA"/>
</dbReference>
<evidence type="ECO:0000313" key="2">
    <source>
        <dbReference type="Proteomes" id="UP000887458"/>
    </source>
</evidence>
<accession>A0ABQ8JP06</accession>
<protein>
    <submittedName>
        <fullName evidence="1">Uncharacterized protein</fullName>
    </submittedName>
</protein>
<sequence length="84" mass="9100">MASAFELANEDALSIRSGLNVPWPRRTSFGSSFRSRMISSAILINVSPIIFLFSSGDVTKLNGLSALRSNAAHTDESTPPLTRF</sequence>
<name>A0ABQ8JP06_DERPT</name>
<organism evidence="1 2">
    <name type="scientific">Dermatophagoides pteronyssinus</name>
    <name type="common">European house dust mite</name>
    <dbReference type="NCBI Taxonomy" id="6956"/>
    <lineage>
        <taxon>Eukaryota</taxon>
        <taxon>Metazoa</taxon>
        <taxon>Ecdysozoa</taxon>
        <taxon>Arthropoda</taxon>
        <taxon>Chelicerata</taxon>
        <taxon>Arachnida</taxon>
        <taxon>Acari</taxon>
        <taxon>Acariformes</taxon>
        <taxon>Sarcoptiformes</taxon>
        <taxon>Astigmata</taxon>
        <taxon>Psoroptidia</taxon>
        <taxon>Analgoidea</taxon>
        <taxon>Pyroglyphidae</taxon>
        <taxon>Dermatophagoidinae</taxon>
        <taxon>Dermatophagoides</taxon>
    </lineage>
</organism>
<keyword evidence="2" id="KW-1185">Reference proteome</keyword>
<gene>
    <name evidence="1" type="ORF">DERP_004522</name>
</gene>